<comment type="similarity">
    <text evidence="3">Belongs to the TMEM14 family.</text>
</comment>
<proteinExistence type="inferred from homology"/>
<dbReference type="Proteomes" id="UP001152561">
    <property type="component" value="Unassembled WGS sequence"/>
</dbReference>
<evidence type="ECO:0000259" key="14">
    <source>
        <dbReference type="PROSITE" id="PS51144"/>
    </source>
</evidence>
<dbReference type="GO" id="GO:0008270">
    <property type="term" value="F:zinc ion binding"/>
    <property type="evidence" value="ECO:0007669"/>
    <property type="project" value="UniProtKB-UniRule"/>
</dbReference>
<feature type="transmembrane region" description="Helical" evidence="13">
    <location>
        <begin position="163"/>
        <end position="178"/>
    </location>
</feature>
<evidence type="ECO:0000256" key="4">
    <source>
        <dbReference type="ARBA" id="ARBA00012925"/>
    </source>
</evidence>
<dbReference type="InterPro" id="IPR001148">
    <property type="entry name" value="CA_dom"/>
</dbReference>
<reference evidence="16" key="1">
    <citation type="journal article" date="2023" name="Proc. Natl. Acad. Sci. U.S.A.">
        <title>Genomic and structural basis for evolution of tropane alkaloid biosynthesis.</title>
        <authorList>
            <person name="Wanga Y.-J."/>
            <person name="Taina T."/>
            <person name="Yua J.-Y."/>
            <person name="Lia J."/>
            <person name="Xua B."/>
            <person name="Chenc J."/>
            <person name="D'Auriad J.C."/>
            <person name="Huanga J.-P."/>
            <person name="Huanga S.-X."/>
        </authorList>
    </citation>
    <scope>NUCLEOTIDE SEQUENCE [LARGE SCALE GENOMIC DNA]</scope>
    <source>
        <strain evidence="16">cv. KIB-2019</strain>
    </source>
</reference>
<feature type="compositionally biased region" description="Low complexity" evidence="12">
    <location>
        <begin position="63"/>
        <end position="76"/>
    </location>
</feature>
<dbReference type="InterPro" id="IPR036398">
    <property type="entry name" value="CA_dom_sf"/>
</dbReference>
<comment type="function">
    <text evidence="11">Reversible hydration of carbon dioxide.</text>
</comment>
<dbReference type="SUPFAM" id="SSF51069">
    <property type="entry name" value="Carbonic anhydrase"/>
    <property type="match status" value="1"/>
</dbReference>
<evidence type="ECO:0000256" key="3">
    <source>
        <dbReference type="ARBA" id="ARBA00007590"/>
    </source>
</evidence>
<keyword evidence="7 11" id="KW-0862">Zinc</keyword>
<dbReference type="InterPro" id="IPR018338">
    <property type="entry name" value="Carbonic_anhydrase_a-class_CS"/>
</dbReference>
<dbReference type="PANTHER" id="PTHR18952:SF271">
    <property type="entry name" value="ALPHA CARBONIC ANHYDRASE 4-RELATED"/>
    <property type="match status" value="1"/>
</dbReference>
<dbReference type="GO" id="GO:0004089">
    <property type="term" value="F:carbonate dehydratase activity"/>
    <property type="evidence" value="ECO:0007669"/>
    <property type="project" value="UniProtKB-UniRule"/>
</dbReference>
<evidence type="ECO:0000256" key="5">
    <source>
        <dbReference type="ARBA" id="ARBA00022692"/>
    </source>
</evidence>
<evidence type="ECO:0000256" key="2">
    <source>
        <dbReference type="ARBA" id="ARBA00004370"/>
    </source>
</evidence>
<name>A0A9Q1RT70_9SOLA</name>
<comment type="catalytic activity">
    <reaction evidence="11">
        <text>hydrogencarbonate + H(+) = CO2 + H2O</text>
        <dbReference type="Rhea" id="RHEA:10748"/>
        <dbReference type="ChEBI" id="CHEBI:15377"/>
        <dbReference type="ChEBI" id="CHEBI:15378"/>
        <dbReference type="ChEBI" id="CHEBI:16526"/>
        <dbReference type="ChEBI" id="CHEBI:17544"/>
        <dbReference type="EC" id="4.2.1.1"/>
    </reaction>
</comment>
<dbReference type="PROSITE" id="PS51144">
    <property type="entry name" value="ALPHA_CA_2"/>
    <property type="match status" value="1"/>
</dbReference>
<evidence type="ECO:0000256" key="13">
    <source>
        <dbReference type="SAM" id="Phobius"/>
    </source>
</evidence>
<evidence type="ECO:0000256" key="7">
    <source>
        <dbReference type="ARBA" id="ARBA00022833"/>
    </source>
</evidence>
<evidence type="ECO:0000256" key="10">
    <source>
        <dbReference type="ARBA" id="ARBA00023239"/>
    </source>
</evidence>
<feature type="region of interest" description="Disordered" evidence="12">
    <location>
        <begin position="61"/>
        <end position="99"/>
    </location>
</feature>
<comment type="subcellular location">
    <subcellularLocation>
        <location evidence="2">Membrane</location>
    </subcellularLocation>
</comment>
<dbReference type="CDD" id="cd03124">
    <property type="entry name" value="alpha_CA_prokaryotic_like"/>
    <property type="match status" value="1"/>
</dbReference>
<dbReference type="InterPro" id="IPR044890">
    <property type="entry name" value="TMEM14_sf"/>
</dbReference>
<dbReference type="Pfam" id="PF00194">
    <property type="entry name" value="Carb_anhydrase"/>
    <property type="match status" value="1"/>
</dbReference>
<protein>
    <recommendedName>
        <fullName evidence="4 11">Carbonic anhydrase</fullName>
        <ecNumber evidence="4 11">4.2.1.1</ecNumber>
    </recommendedName>
</protein>
<evidence type="ECO:0000313" key="15">
    <source>
        <dbReference type="EMBL" id="KAJ8570390.1"/>
    </source>
</evidence>
<dbReference type="SMART" id="SM01057">
    <property type="entry name" value="Carb_anhydrase"/>
    <property type="match status" value="1"/>
</dbReference>
<dbReference type="PROSITE" id="PS00162">
    <property type="entry name" value="ALPHA_CA_1"/>
    <property type="match status" value="1"/>
</dbReference>
<accession>A0A9Q1RT70</accession>
<dbReference type="Pfam" id="PF03647">
    <property type="entry name" value="Tmemb_14"/>
    <property type="match status" value="1"/>
</dbReference>
<evidence type="ECO:0000256" key="8">
    <source>
        <dbReference type="ARBA" id="ARBA00022989"/>
    </source>
</evidence>
<dbReference type="AlphaFoldDB" id="A0A9Q1RT70"/>
<comment type="cofactor">
    <cofactor evidence="1 11">
        <name>Zn(2+)</name>
        <dbReference type="ChEBI" id="CHEBI:29105"/>
    </cofactor>
</comment>
<feature type="domain" description="Alpha-carbonic anhydrase" evidence="14">
    <location>
        <begin position="218"/>
        <end position="449"/>
    </location>
</feature>
<keyword evidence="5 13" id="KW-0812">Transmembrane</keyword>
<evidence type="ECO:0000256" key="12">
    <source>
        <dbReference type="SAM" id="MobiDB-lite"/>
    </source>
</evidence>
<keyword evidence="8 13" id="KW-1133">Transmembrane helix</keyword>
<feature type="transmembrane region" description="Helical" evidence="13">
    <location>
        <begin position="190"/>
        <end position="212"/>
    </location>
</feature>
<keyword evidence="6 11" id="KW-0479">Metal-binding</keyword>
<comment type="similarity">
    <text evidence="11">Belongs to the alpha-carbonic anhydrase family.</text>
</comment>
<dbReference type="Gene3D" id="1.10.10.1740">
    <property type="entry name" value="Transmembrane protein 14-like"/>
    <property type="match status" value="1"/>
</dbReference>
<feature type="transmembrane region" description="Helical" evidence="13">
    <location>
        <begin position="134"/>
        <end position="151"/>
    </location>
</feature>
<dbReference type="EC" id="4.2.1.1" evidence="4 11"/>
<dbReference type="InterPro" id="IPR005349">
    <property type="entry name" value="TMEM14"/>
</dbReference>
<keyword evidence="9 13" id="KW-0472">Membrane</keyword>
<dbReference type="EMBL" id="JAJAGQ010000002">
    <property type="protein sequence ID" value="KAJ8570390.1"/>
    <property type="molecule type" value="Genomic_DNA"/>
</dbReference>
<sequence>MSLAISQLSCFSSINRRLVKFHNRPLQLCSTFPLKVIAMNNDGLSTDGSSLESRTTLSYATDSSKSLNGTSSNSYSAPEEDVTRNEINEPVQENSSSQPKKAAKIHDFCLGIPFGGLVFTGGLIGFIFSRNPATLSTGVLFGGALLALSAISMKVWRQGKTSFPFILGQAVLAAVLLWKNSRTFSLTGKLFPTGIFAAISAAMFCFYSYVILSGDDESKFTYLLGTTEGPENWGTLKPEWKLCETGIFQSPVNFRNKTVKITNRIQHLKPNYKSAPAMIINRGHDIKLQWEGDAGCINIDGTEFKLQQCHWHTPSEHKVDGKCFAMEAHMVHRSADGRIAVVAIPFKIGAPNPFLDGLIHNVKMVDDNGLKLGMVSPQQLGVNDEPFYRYIGSLTVPPCTEGIVWTVLYQARTVSLEQMMALRNVVHDGFEANARPVQGLHKRPVYLAM</sequence>
<dbReference type="GO" id="GO:0016020">
    <property type="term" value="C:membrane"/>
    <property type="evidence" value="ECO:0007669"/>
    <property type="project" value="UniProtKB-SubCell"/>
</dbReference>
<dbReference type="InterPro" id="IPR023561">
    <property type="entry name" value="Carbonic_anhydrase_a-class"/>
</dbReference>
<dbReference type="GO" id="GO:0006730">
    <property type="term" value="P:one-carbon metabolic process"/>
    <property type="evidence" value="ECO:0007669"/>
    <property type="project" value="TreeGrafter"/>
</dbReference>
<evidence type="ECO:0000313" key="16">
    <source>
        <dbReference type="Proteomes" id="UP001152561"/>
    </source>
</evidence>
<evidence type="ECO:0000256" key="6">
    <source>
        <dbReference type="ARBA" id="ARBA00022723"/>
    </source>
</evidence>
<dbReference type="OrthoDB" id="429145at2759"/>
<dbReference type="Gene3D" id="3.10.200.10">
    <property type="entry name" value="Alpha carbonic anhydrase"/>
    <property type="match status" value="1"/>
</dbReference>
<evidence type="ECO:0000256" key="11">
    <source>
        <dbReference type="RuleBase" id="RU367011"/>
    </source>
</evidence>
<evidence type="ECO:0000256" key="1">
    <source>
        <dbReference type="ARBA" id="ARBA00001947"/>
    </source>
</evidence>
<evidence type="ECO:0000256" key="9">
    <source>
        <dbReference type="ARBA" id="ARBA00023136"/>
    </source>
</evidence>
<gene>
    <name evidence="15" type="ORF">K7X08_037362</name>
</gene>
<feature type="transmembrane region" description="Helical" evidence="13">
    <location>
        <begin position="108"/>
        <end position="128"/>
    </location>
</feature>
<dbReference type="PANTHER" id="PTHR18952">
    <property type="entry name" value="CARBONIC ANHYDRASE"/>
    <property type="match status" value="1"/>
</dbReference>
<keyword evidence="10 11" id="KW-0456">Lyase</keyword>
<organism evidence="15 16">
    <name type="scientific">Anisodus acutangulus</name>
    <dbReference type="NCBI Taxonomy" id="402998"/>
    <lineage>
        <taxon>Eukaryota</taxon>
        <taxon>Viridiplantae</taxon>
        <taxon>Streptophyta</taxon>
        <taxon>Embryophyta</taxon>
        <taxon>Tracheophyta</taxon>
        <taxon>Spermatophyta</taxon>
        <taxon>Magnoliopsida</taxon>
        <taxon>eudicotyledons</taxon>
        <taxon>Gunneridae</taxon>
        <taxon>Pentapetalae</taxon>
        <taxon>asterids</taxon>
        <taxon>lamiids</taxon>
        <taxon>Solanales</taxon>
        <taxon>Solanaceae</taxon>
        <taxon>Solanoideae</taxon>
        <taxon>Hyoscyameae</taxon>
        <taxon>Anisodus</taxon>
    </lineage>
</organism>
<comment type="caution">
    <text evidence="15">The sequence shown here is derived from an EMBL/GenBank/DDBJ whole genome shotgun (WGS) entry which is preliminary data.</text>
</comment>
<keyword evidence="16" id="KW-1185">Reference proteome</keyword>
<dbReference type="InterPro" id="IPR041891">
    <property type="entry name" value="Alpha_CA_prokaryot-like"/>
</dbReference>